<dbReference type="EMBL" id="JN700968">
    <property type="protein sequence ID" value="AET13168.1"/>
    <property type="molecule type" value="Genomic_DNA"/>
</dbReference>
<keyword evidence="2" id="KW-1278">Translocase</keyword>
<keyword evidence="2" id="KW-0813">Transport</keyword>
<keyword evidence="2" id="KW-0472">Membrane</keyword>
<name>G9IT31_CHIFL</name>
<dbReference type="PANTHER" id="PTHR33269">
    <property type="entry name" value="NADH-UBIQUINONE OXIDOREDUCTASE CHAIN 6"/>
    <property type="match status" value="1"/>
</dbReference>
<dbReference type="Pfam" id="PF00499">
    <property type="entry name" value="Oxidored_q3"/>
    <property type="match status" value="1"/>
</dbReference>
<keyword evidence="2" id="KW-0520">NAD</keyword>
<reference evidence="3" key="1">
    <citation type="journal article" date="2012" name="Genome Biol. Evol.">
        <title>Evolution of linear mitochondrial genomes in medusozoan cnidarians.</title>
        <authorList>
            <person name="Kayal E."/>
            <person name="Bentlage B."/>
            <person name="Collins A.G."/>
            <person name="Kayal M."/>
            <person name="Pirro S."/>
            <person name="Lavrov D.V."/>
        </authorList>
    </citation>
    <scope>NUCLEOTIDE SEQUENCE</scope>
</reference>
<comment type="subcellular location">
    <subcellularLocation>
        <location evidence="2">Mitochondrion membrane</location>
        <topology evidence="2">Multi-pass membrane protein</topology>
    </subcellularLocation>
</comment>
<dbReference type="PANTHER" id="PTHR33269:SF17">
    <property type="entry name" value="NADH-UBIQUINONE OXIDOREDUCTASE CHAIN 6"/>
    <property type="match status" value="1"/>
</dbReference>
<comment type="catalytic activity">
    <reaction evidence="2">
        <text>a ubiquinone + NADH + 5 H(+)(in) = a ubiquinol + NAD(+) + 4 H(+)(out)</text>
        <dbReference type="Rhea" id="RHEA:29091"/>
        <dbReference type="Rhea" id="RHEA-COMP:9565"/>
        <dbReference type="Rhea" id="RHEA-COMP:9566"/>
        <dbReference type="ChEBI" id="CHEBI:15378"/>
        <dbReference type="ChEBI" id="CHEBI:16389"/>
        <dbReference type="ChEBI" id="CHEBI:17976"/>
        <dbReference type="ChEBI" id="CHEBI:57540"/>
        <dbReference type="ChEBI" id="CHEBI:57945"/>
        <dbReference type="EC" id="7.1.1.2"/>
    </reaction>
</comment>
<evidence type="ECO:0000256" key="1">
    <source>
        <dbReference type="ARBA" id="ARBA00021095"/>
    </source>
</evidence>
<dbReference type="Gene3D" id="1.20.120.1200">
    <property type="entry name" value="NADH-ubiquinone/plastoquinone oxidoreductase chain 6, subunit NuoJ"/>
    <property type="match status" value="1"/>
</dbReference>
<geneLocation type="mitochondrion" evidence="3"/>
<dbReference type="GO" id="GO:0016491">
    <property type="term" value="F:oxidoreductase activity"/>
    <property type="evidence" value="ECO:0007669"/>
    <property type="project" value="UniProtKB-KW"/>
</dbReference>
<feature type="transmembrane region" description="Helical" evidence="2">
    <location>
        <begin position="86"/>
        <end position="110"/>
    </location>
</feature>
<organism evidence="3">
    <name type="scientific">Chironex fleckeri</name>
    <name type="common">Australian box jellyfish</name>
    <dbReference type="NCBI Taxonomy" id="45396"/>
    <lineage>
        <taxon>Eukaryota</taxon>
        <taxon>Metazoa</taxon>
        <taxon>Cnidaria</taxon>
        <taxon>Cubozoa</taxon>
        <taxon>Chirodropida</taxon>
        <taxon>Chirodropidae</taxon>
        <taxon>Chironex</taxon>
    </lineage>
</organism>
<keyword evidence="2" id="KW-0679">Respiratory chain</keyword>
<dbReference type="AlphaFoldDB" id="G9IT31"/>
<keyword evidence="2 3" id="KW-0496">Mitochondrion</keyword>
<protein>
    <recommendedName>
        <fullName evidence="1 2">NADH-ubiquinone oxidoreductase chain 6</fullName>
        <ecNumber evidence="2">7.1.1.2</ecNumber>
    </recommendedName>
</protein>
<dbReference type="EC" id="7.1.1.2" evidence="2"/>
<feature type="transmembrane region" description="Helical" evidence="2">
    <location>
        <begin position="55"/>
        <end position="74"/>
    </location>
</feature>
<proteinExistence type="inferred from homology"/>
<gene>
    <name evidence="3" type="primary">nad6</name>
</gene>
<dbReference type="InterPro" id="IPR042106">
    <property type="entry name" value="Nuo/plastoQ_OxRdtase_6_NuoJ"/>
</dbReference>
<dbReference type="InterPro" id="IPR001457">
    <property type="entry name" value="NADH_UbQ/plastoQ_OxRdtase_su6"/>
</dbReference>
<sequence length="180" mass="19702">MWVDTVLGSIVLISGVMVIYSFNPVYSVVWLVLSFLFSSVWLWCFGLDFLCLVLIMVYVGAIAVLFVFVLMMLPTSKTPSREDLTMFVPLIVFLPVSIVLGSTTLHPWLVDTKSYPLLIGGEDLVTSISTLLYGPFVSVLFIVGLILLVSLVAALILCLSPGVMGGVDSKKQDSFVQVSR</sequence>
<keyword evidence="2" id="KW-0830">Ubiquinone</keyword>
<keyword evidence="2" id="KW-1133">Transmembrane helix</keyword>
<accession>G9IT31</accession>
<dbReference type="GO" id="GO:0008137">
    <property type="term" value="F:NADH dehydrogenase (ubiquinone) activity"/>
    <property type="evidence" value="ECO:0007669"/>
    <property type="project" value="UniProtKB-UniRule"/>
</dbReference>
<keyword evidence="3" id="KW-0560">Oxidoreductase</keyword>
<evidence type="ECO:0000313" key="3">
    <source>
        <dbReference type="EMBL" id="AET13168.1"/>
    </source>
</evidence>
<comment type="similarity">
    <text evidence="2">Belongs to the complex I subunit 6 family.</text>
</comment>
<dbReference type="GO" id="GO:0031966">
    <property type="term" value="C:mitochondrial membrane"/>
    <property type="evidence" value="ECO:0007669"/>
    <property type="project" value="UniProtKB-SubCell"/>
</dbReference>
<feature type="transmembrane region" description="Helical" evidence="2">
    <location>
        <begin position="130"/>
        <end position="159"/>
    </location>
</feature>
<evidence type="ECO:0000256" key="2">
    <source>
        <dbReference type="RuleBase" id="RU004430"/>
    </source>
</evidence>
<keyword evidence="2" id="KW-0249">Electron transport</keyword>
<feature type="transmembrane region" description="Helical" evidence="2">
    <location>
        <begin position="6"/>
        <end position="22"/>
    </location>
</feature>
<keyword evidence="2" id="KW-0812">Transmembrane</keyword>
<comment type="function">
    <text evidence="2">Core subunit of the mitochondrial membrane respiratory chain NADH dehydrogenase (Complex I) which catalyzes electron transfer from NADH through the respiratory chain, using ubiquinone as an electron acceptor. Essential for the catalytic activity and assembly of complex I.</text>
</comment>